<proteinExistence type="predicted"/>
<dbReference type="EMBL" id="FUXM01000055">
    <property type="protein sequence ID" value="SKA27050.1"/>
    <property type="molecule type" value="Genomic_DNA"/>
</dbReference>
<name>A0A1T4SFD2_9FIRM</name>
<sequence length="509" mass="58815">MNFQQTLQQLIEGTSKADFAAAEKLLELTAILGEFKCRSWQIHQALDQFAEDPDLAREFSRRLILAGSIPKTRWWAKRIKHLRRQGDQLVAQVVAEEAASWLGHPEWPVRQGAVELLAVGCSIRGEWLQQALRDFRVYVRGMVYRIICFALANPDVQKVEGLSRTQLIEMVEQGLADPSPYVREKAAYCLSYLPEVDSIELLQPLLYQTEQPSRVRLAILNALMENLGEEEQRHLLWSLRRDQRLVMRLAIREMDCQLSRLDLEEDEPLLAWGQYYSPWDSGNKEALDRWLAMLLQSEPAGQKEIIGLLKRAWQFHWLTDWLDFLKEASDKQLQIPVDLWELVGEEAVPALLEILRKEKDVQLRQIAMAILGRLGCYDELERHLLETRNPPDWEGVLEQLAREGNPIRLNNIRPLLTSFAPRVILAATRYLLAIDSQQLSQWLKAELLQQLLQNVAEGKIYGKNWGDLARLLAALACKWQVDLRLLLPGSEQDNILLQQFILEVYTHRS</sequence>
<dbReference type="InterPro" id="IPR011989">
    <property type="entry name" value="ARM-like"/>
</dbReference>
<evidence type="ECO:0000313" key="2">
    <source>
        <dbReference type="Proteomes" id="UP000189933"/>
    </source>
</evidence>
<keyword evidence="2" id="KW-1185">Reference proteome</keyword>
<dbReference type="Pfam" id="PF13646">
    <property type="entry name" value="HEAT_2"/>
    <property type="match status" value="1"/>
</dbReference>
<dbReference type="RefSeq" id="WP_078666612.1">
    <property type="nucleotide sequence ID" value="NZ_FUXM01000055.1"/>
</dbReference>
<dbReference type="InterPro" id="IPR016024">
    <property type="entry name" value="ARM-type_fold"/>
</dbReference>
<evidence type="ECO:0000313" key="1">
    <source>
        <dbReference type="EMBL" id="SKA27050.1"/>
    </source>
</evidence>
<gene>
    <name evidence="1" type="ORF">SAMN02745885_02655</name>
</gene>
<dbReference type="Gene3D" id="1.25.10.10">
    <property type="entry name" value="Leucine-rich Repeat Variant"/>
    <property type="match status" value="1"/>
</dbReference>
<dbReference type="AlphaFoldDB" id="A0A1T4SFD2"/>
<dbReference type="Proteomes" id="UP000189933">
    <property type="component" value="Unassembled WGS sequence"/>
</dbReference>
<reference evidence="2" key="1">
    <citation type="submission" date="2017-02" db="EMBL/GenBank/DDBJ databases">
        <authorList>
            <person name="Varghese N."/>
            <person name="Submissions S."/>
        </authorList>
    </citation>
    <scope>NUCLEOTIDE SEQUENCE [LARGE SCALE GENOMIC DNA]</scope>
    <source>
        <strain evidence="2">DSM 16521</strain>
    </source>
</reference>
<dbReference type="SUPFAM" id="SSF48371">
    <property type="entry name" value="ARM repeat"/>
    <property type="match status" value="1"/>
</dbReference>
<organism evidence="1 2">
    <name type="scientific">Carboxydocella sporoproducens DSM 16521</name>
    <dbReference type="NCBI Taxonomy" id="1121270"/>
    <lineage>
        <taxon>Bacteria</taxon>
        <taxon>Bacillati</taxon>
        <taxon>Bacillota</taxon>
        <taxon>Clostridia</taxon>
        <taxon>Eubacteriales</taxon>
        <taxon>Clostridiales Family XVI. Incertae Sedis</taxon>
        <taxon>Carboxydocella</taxon>
    </lineage>
</organism>
<accession>A0A1T4SFD2</accession>
<protein>
    <submittedName>
        <fullName evidence="1">HEAT repeat-containing protein</fullName>
    </submittedName>
</protein>